<dbReference type="EMBL" id="LFZS01000020">
    <property type="protein sequence ID" value="ONN52468.1"/>
    <property type="molecule type" value="Genomic_DNA"/>
</dbReference>
<reference evidence="2 3" key="1">
    <citation type="submission" date="2015-07" db="EMBL/GenBank/DDBJ databases">
        <title>Acinetobacter yuneri, a novel member of Acinetobacter calcoaceticus-Acinetobacter baumannii complex isolated from clinical specimen.</title>
        <authorList>
            <person name="Yu Y."/>
        </authorList>
    </citation>
    <scope>NUCLEOTIDE SEQUENCE [LARGE SCALE GENOMIC DNA]</scope>
    <source>
        <strain evidence="2 3">A362</strain>
    </source>
</reference>
<name>A0A1V2UR54_9GAMM</name>
<evidence type="ECO:0000256" key="1">
    <source>
        <dbReference type="SAM" id="Phobius"/>
    </source>
</evidence>
<keyword evidence="1" id="KW-1133">Transmembrane helix</keyword>
<dbReference type="Proteomes" id="UP000189376">
    <property type="component" value="Unassembled WGS sequence"/>
</dbReference>
<dbReference type="GeneID" id="67513539"/>
<gene>
    <name evidence="2" type="ORF">AC058_17160</name>
</gene>
<organism evidence="2 3">
    <name type="scientific">Acinetobacter genomosp. 33YU</name>
    <dbReference type="NCBI Taxonomy" id="1675530"/>
    <lineage>
        <taxon>Bacteria</taxon>
        <taxon>Pseudomonadati</taxon>
        <taxon>Pseudomonadota</taxon>
        <taxon>Gammaproteobacteria</taxon>
        <taxon>Moraxellales</taxon>
        <taxon>Moraxellaceae</taxon>
        <taxon>Acinetobacter</taxon>
    </lineage>
</organism>
<keyword evidence="1" id="KW-0812">Transmembrane</keyword>
<protein>
    <submittedName>
        <fullName evidence="2">Uncharacterized protein</fullName>
    </submittedName>
</protein>
<sequence length="95" mass="10452">MDNSKTNLTTSTWGSPYAEVSIIGKRKYARLLRVLVSTFASLCILTVLTTLSFVAFKLTTTDFESLVFDDGTPVKCVLSSKSDRPIPSVIYQPAK</sequence>
<comment type="caution">
    <text evidence="2">The sequence shown here is derived from an EMBL/GenBank/DDBJ whole genome shotgun (WGS) entry which is preliminary data.</text>
</comment>
<accession>A0A1V2UR54</accession>
<evidence type="ECO:0000313" key="3">
    <source>
        <dbReference type="Proteomes" id="UP000189376"/>
    </source>
</evidence>
<dbReference type="RefSeq" id="WP_024160792.1">
    <property type="nucleotide sequence ID" value="NZ_LFZS01000020.1"/>
</dbReference>
<keyword evidence="1" id="KW-0472">Membrane</keyword>
<evidence type="ECO:0000313" key="2">
    <source>
        <dbReference type="EMBL" id="ONN52468.1"/>
    </source>
</evidence>
<proteinExistence type="predicted"/>
<feature type="transmembrane region" description="Helical" evidence="1">
    <location>
        <begin position="31"/>
        <end position="56"/>
    </location>
</feature>
<keyword evidence="3" id="KW-1185">Reference proteome</keyword>
<dbReference type="AlphaFoldDB" id="A0A1V2UR54"/>